<dbReference type="EMBL" id="JAIWYP010000006">
    <property type="protein sequence ID" value="KAH3803994.1"/>
    <property type="molecule type" value="Genomic_DNA"/>
</dbReference>
<reference evidence="1" key="2">
    <citation type="submission" date="2020-11" db="EMBL/GenBank/DDBJ databases">
        <authorList>
            <person name="McCartney M.A."/>
            <person name="Auch B."/>
            <person name="Kono T."/>
            <person name="Mallez S."/>
            <person name="Becker A."/>
            <person name="Gohl D.M."/>
            <person name="Silverstein K.A.T."/>
            <person name="Koren S."/>
            <person name="Bechman K.B."/>
            <person name="Herman A."/>
            <person name="Abrahante J.E."/>
            <person name="Garbe J."/>
        </authorList>
    </citation>
    <scope>NUCLEOTIDE SEQUENCE</scope>
    <source>
        <strain evidence="1">Duluth1</strain>
        <tissue evidence="1">Whole animal</tissue>
    </source>
</reference>
<dbReference type="Proteomes" id="UP000828390">
    <property type="component" value="Unassembled WGS sequence"/>
</dbReference>
<keyword evidence="2" id="KW-1185">Reference proteome</keyword>
<comment type="caution">
    <text evidence="1">The sequence shown here is derived from an EMBL/GenBank/DDBJ whole genome shotgun (WGS) entry which is preliminary data.</text>
</comment>
<proteinExistence type="predicted"/>
<protein>
    <submittedName>
        <fullName evidence="1">Uncharacterized protein</fullName>
    </submittedName>
</protein>
<organism evidence="1 2">
    <name type="scientific">Dreissena polymorpha</name>
    <name type="common">Zebra mussel</name>
    <name type="synonym">Mytilus polymorpha</name>
    <dbReference type="NCBI Taxonomy" id="45954"/>
    <lineage>
        <taxon>Eukaryota</taxon>
        <taxon>Metazoa</taxon>
        <taxon>Spiralia</taxon>
        <taxon>Lophotrochozoa</taxon>
        <taxon>Mollusca</taxon>
        <taxon>Bivalvia</taxon>
        <taxon>Autobranchia</taxon>
        <taxon>Heteroconchia</taxon>
        <taxon>Euheterodonta</taxon>
        <taxon>Imparidentia</taxon>
        <taxon>Neoheterodontei</taxon>
        <taxon>Myida</taxon>
        <taxon>Dreissenoidea</taxon>
        <taxon>Dreissenidae</taxon>
        <taxon>Dreissena</taxon>
    </lineage>
</organism>
<name>A0A9D4FR92_DREPO</name>
<evidence type="ECO:0000313" key="2">
    <source>
        <dbReference type="Proteomes" id="UP000828390"/>
    </source>
</evidence>
<dbReference type="AlphaFoldDB" id="A0A9D4FR92"/>
<accession>A0A9D4FR92</accession>
<sequence length="76" mass="8503">MITRRTISARHSSRLDTVAMLFVVPQRDFNIFGDVSDMLEIAMAAAVNGDVILPEPDADVNGVKAGFYPEEWKHIR</sequence>
<gene>
    <name evidence="1" type="ORF">DPMN_132266</name>
</gene>
<reference evidence="1" key="1">
    <citation type="journal article" date="2019" name="bioRxiv">
        <title>The Genome of the Zebra Mussel, Dreissena polymorpha: A Resource for Invasive Species Research.</title>
        <authorList>
            <person name="McCartney M.A."/>
            <person name="Auch B."/>
            <person name="Kono T."/>
            <person name="Mallez S."/>
            <person name="Zhang Y."/>
            <person name="Obille A."/>
            <person name="Becker A."/>
            <person name="Abrahante J.E."/>
            <person name="Garbe J."/>
            <person name="Badalamenti J.P."/>
            <person name="Herman A."/>
            <person name="Mangelson H."/>
            <person name="Liachko I."/>
            <person name="Sullivan S."/>
            <person name="Sone E.D."/>
            <person name="Koren S."/>
            <person name="Silverstein K.A.T."/>
            <person name="Beckman K.B."/>
            <person name="Gohl D.M."/>
        </authorList>
    </citation>
    <scope>NUCLEOTIDE SEQUENCE</scope>
    <source>
        <strain evidence="1">Duluth1</strain>
        <tissue evidence="1">Whole animal</tissue>
    </source>
</reference>
<evidence type="ECO:0000313" key="1">
    <source>
        <dbReference type="EMBL" id="KAH3803994.1"/>
    </source>
</evidence>